<proteinExistence type="predicted"/>
<protein>
    <submittedName>
        <fullName evidence="1">Uncharacterized protein</fullName>
    </submittedName>
</protein>
<accession>A0ACC2ESG7</accession>
<evidence type="ECO:0000313" key="2">
    <source>
        <dbReference type="Proteomes" id="UP001162992"/>
    </source>
</evidence>
<sequence length="1867" mass="205143">MAEGSSNASSGAEEEAMVERLLTRLALTDDAKLEKVLAKLLPFAISLLASSHNPTRVKVIEILSHINKRVKDQHNIQLPLKDLLSLSRPTNVAPLVKNFSLVYVEMAFERSSFEEREEVIPDMLCDLSSYQAQHQDLFLRLVSKGLESFVAGPGIERTGDRLKTMISTSDRSIFVEFCLQFMLLQLPSNVPVGGVVTCPGLSIKQISRLSGKEQINNNQLAARKLGMLNLLANLDLEARLVYPVFIVASIDSREQVAKRGEELLKRKTGAVDLEDDALIGRLFSIFLGTTNPEEIAAEARIAPASPALRARLVVTFMHSVKAANLFPMTLQCVFDCLQGKGTTTRLKQAGMEFTVWIFKHASNEQLQVMAPIMLNNLLKLLDSQEGSETDAHLLPLRTFTFQAIGQLAQRVPQLFSGTTEMAFRLFNAIRAETPSMRFAVQEALKSLAAAYKSCSEHVKTEIHALLLENISAVEDEARFCAIFWARQLYSLNHAPSRFLCMLGAADTRLDIREMALEGLNPVEFEKIEVDGAGVANSISYPLLLDITTYICQRQPALLSDVAVGERMLIFPSSTYVAMIKFVLKCFKEGLKKVSNSLQSMDYFRLLLEHAMAFDGSLELHITASSALIELVAIDPQKSAQHYRDHLPWIKQFLGHIDHGTRDSFGRLLGISVAALTSAEASKLLQEVTSFLQDGVKRRFEELDGAICATGYMLAQCMTGAPSVPEVMMRTALMILIEWMSKSDPSLAGSAAEAIGHAGLRGSLPLATGDLSSLVSTSSCLEAPYDNLTIESRQVVSTLDSHQFVPQNRSSVEDKSEESLAFLMGRLQTLLLSKDSKAVQKSVLACGHLCFGVAVPELLDVSLHLLFSLSRSKVEDILFSVGEAISFIWGDVPVSVDTMLMSNFVSLSSLSNFLTGDTNVNDGMSSLVNQDSSLEDSRADAREKIIRKLLDELLVSSRDEERCAGCVWLVSLIIYCGRHKKLQLLLPEIQEALCHLLGDRNELTQEMAARGMSVVYELGETSTKDKLVKLLVDTLSGSTKRKRAVKLMEDSEVFEEGTIGGTPSGGNISTYKELCNLANEMGQPDLVYKFMDLANHQASLNSKRGAAFGFAKIAKQAGAALLPYLRVLVPKLFRYQYDPNKRIQEAMGHIWTSLVAEPKLVIQEFFDDIMDDLLVNLGSRLWRSREASCLALADLLQGRKFSEVGKYLERVWIMNFRAMDDIKETVRNAGSSLSRVLSSLSTRLCDRTLTPSTDVNATISILLPLLVSKGILSNVTDVRQLSINTLVKIVKGAGEAVRPQLPDLVACMLESLSSLEDQRLSYVEMHADRAGISTEKLENVRVAIAKGSPMWDTLDTCLQQVDAQTLDLLVPRLIQLVRSGVGLNTRVGIAKFMSLLAQQVGTSISLHSGPLLKVLIPTVKSERSPAVRRSFAAACGGIIKFAEEVQVRKLVNDILELYKSDDKDAQTASGLLLREFSYQANDLLKGDYAHVLPIAFIARFDDNKDVSSNFEEVWEENISSEVVAMQLYMPEIVDALCESLGSSSWKEKQKSAKAVVKLAEVESEWSSPFIQRLLKSILKELPGRLWDGKECMLEAISAVCRGSCRGLAEIDRNSGLIPPAAVITAVITACRRNKSSFRITAFSCLEEVLKAFKDLDFFDYVAPLVEECILASNNKTESSLATSGSDDFLTEAQESQNSSSVPLEKVYACLSATLTGAPLSTLLRNGKSIIMAIVANMHPGKTWQVMLSALSAARLFADRLLSSKSETSSLPGFSESSYNDLVTQLQESLISPVLDCLSSSKIAQVHIAALECLERILKLASFSSNVPNGIVKLLQVRLLDVQAQEKNAAARSLISGIQELVNNVAKGP</sequence>
<dbReference type="EMBL" id="CM055092">
    <property type="protein sequence ID" value="KAJ7569419.1"/>
    <property type="molecule type" value="Genomic_DNA"/>
</dbReference>
<reference evidence="2" key="1">
    <citation type="journal article" date="2024" name="Proc. Natl. Acad. Sci. U.S.A.">
        <title>Extraordinary preservation of gene collinearity over three hundred million years revealed in homosporous lycophytes.</title>
        <authorList>
            <person name="Li C."/>
            <person name="Wickell D."/>
            <person name="Kuo L.Y."/>
            <person name="Chen X."/>
            <person name="Nie B."/>
            <person name="Liao X."/>
            <person name="Peng D."/>
            <person name="Ji J."/>
            <person name="Jenkins J."/>
            <person name="Williams M."/>
            <person name="Shu S."/>
            <person name="Plott C."/>
            <person name="Barry K."/>
            <person name="Rajasekar S."/>
            <person name="Grimwood J."/>
            <person name="Han X."/>
            <person name="Sun S."/>
            <person name="Hou Z."/>
            <person name="He W."/>
            <person name="Dai G."/>
            <person name="Sun C."/>
            <person name="Schmutz J."/>
            <person name="Leebens-Mack J.H."/>
            <person name="Li F.W."/>
            <person name="Wang L."/>
        </authorList>
    </citation>
    <scope>NUCLEOTIDE SEQUENCE [LARGE SCALE GENOMIC DNA]</scope>
    <source>
        <strain evidence="2">cv. PW_Plant_1</strain>
    </source>
</reference>
<gene>
    <name evidence="1" type="ORF">O6H91_01G077400</name>
</gene>
<name>A0ACC2ESG7_DIPCM</name>
<evidence type="ECO:0000313" key="1">
    <source>
        <dbReference type="EMBL" id="KAJ7569419.1"/>
    </source>
</evidence>
<organism evidence="1 2">
    <name type="scientific">Diphasiastrum complanatum</name>
    <name type="common">Issler's clubmoss</name>
    <name type="synonym">Lycopodium complanatum</name>
    <dbReference type="NCBI Taxonomy" id="34168"/>
    <lineage>
        <taxon>Eukaryota</taxon>
        <taxon>Viridiplantae</taxon>
        <taxon>Streptophyta</taxon>
        <taxon>Embryophyta</taxon>
        <taxon>Tracheophyta</taxon>
        <taxon>Lycopodiopsida</taxon>
        <taxon>Lycopodiales</taxon>
        <taxon>Lycopodiaceae</taxon>
        <taxon>Lycopodioideae</taxon>
        <taxon>Diphasiastrum</taxon>
    </lineage>
</organism>
<dbReference type="Proteomes" id="UP001162992">
    <property type="component" value="Chromosome 1"/>
</dbReference>
<keyword evidence="2" id="KW-1185">Reference proteome</keyword>
<comment type="caution">
    <text evidence="1">The sequence shown here is derived from an EMBL/GenBank/DDBJ whole genome shotgun (WGS) entry which is preliminary data.</text>
</comment>